<evidence type="ECO:0000313" key="3">
    <source>
        <dbReference type="Proteomes" id="UP000185944"/>
    </source>
</evidence>
<comment type="caution">
    <text evidence="2">The sequence shown here is derived from an EMBL/GenBank/DDBJ whole genome shotgun (WGS) entry which is preliminary data.</text>
</comment>
<feature type="region of interest" description="Disordered" evidence="1">
    <location>
        <begin position="206"/>
        <end position="228"/>
    </location>
</feature>
<dbReference type="OrthoDB" id="10267115at2759"/>
<dbReference type="GO" id="GO:0047560">
    <property type="term" value="F:3-dehydrosphinganine reductase activity"/>
    <property type="evidence" value="ECO:0007669"/>
    <property type="project" value="TreeGrafter"/>
</dbReference>
<sequence length="294" mass="32574">MHAAVVAATVVLGCLWAWLAKRRRENLYEQKSVLVVGGSSGLGLALAHELKRRGAEVTITSRTKKTLTTLKRKFGFKTAVVDVTSDESVASLSTEYDMVFCCNGLSIPSTVHDLDMSKMYACMDTNFYGVVRVYLHLLHGSSPGCGKRLVLVSSTLGLHSFAGYGAYSPSKAALRSFYESVWMESSQAGLDLSIYYVSTINSPGLEQENQTKPEVTKRIEGSSYGRGADPKNRAETLLNALPAPIVVSDAITRFFLHSTEIHTLADYFTWRVAPLFWFIFQWMTMRKVRNMAGK</sequence>
<name>A0A177EBZ4_9MICR</name>
<dbReference type="PANTHER" id="PTHR43550:SF3">
    <property type="entry name" value="3-KETODIHYDROSPHINGOSINE REDUCTASE"/>
    <property type="match status" value="1"/>
</dbReference>
<dbReference type="VEuPathDB" id="MicrosporidiaDB:NEDG_00590"/>
<feature type="compositionally biased region" description="Basic and acidic residues" evidence="1">
    <location>
        <begin position="209"/>
        <end position="220"/>
    </location>
</feature>
<gene>
    <name evidence="2" type="ORF">NEDG_00590</name>
</gene>
<dbReference type="GO" id="GO:0005789">
    <property type="term" value="C:endoplasmic reticulum membrane"/>
    <property type="evidence" value="ECO:0007669"/>
    <property type="project" value="TreeGrafter"/>
</dbReference>
<protein>
    <submittedName>
        <fullName evidence="2">3-dehydrosphinganine reductase</fullName>
    </submittedName>
</protein>
<dbReference type="STRING" id="1805483.A0A177EBZ4"/>
<evidence type="ECO:0000256" key="1">
    <source>
        <dbReference type="SAM" id="MobiDB-lite"/>
    </source>
</evidence>
<dbReference type="InterPro" id="IPR002347">
    <property type="entry name" value="SDR_fam"/>
</dbReference>
<dbReference type="InterPro" id="IPR036291">
    <property type="entry name" value="NAD(P)-bd_dom_sf"/>
</dbReference>
<accession>A0A177EBZ4</accession>
<dbReference type="RefSeq" id="XP_067544105.1">
    <property type="nucleotide sequence ID" value="XM_067688008.1"/>
</dbReference>
<evidence type="ECO:0000313" key="2">
    <source>
        <dbReference type="EMBL" id="OAG29457.1"/>
    </source>
</evidence>
<dbReference type="Pfam" id="PF00106">
    <property type="entry name" value="adh_short"/>
    <property type="match status" value="1"/>
</dbReference>
<dbReference type="GO" id="GO:0006666">
    <property type="term" value="P:3-keto-sphinganine metabolic process"/>
    <property type="evidence" value="ECO:0007669"/>
    <property type="project" value="TreeGrafter"/>
</dbReference>
<reference evidence="2 3" key="1">
    <citation type="submission" date="2016-02" db="EMBL/GenBank/DDBJ databases">
        <title>Discovery of a natural microsporidian pathogen with a broad tissue tropism in Caenorhabditis elegans.</title>
        <authorList>
            <person name="Luallen R.J."/>
            <person name="Reinke A.W."/>
            <person name="Tong L."/>
            <person name="Botts M.R."/>
            <person name="Felix M.-A."/>
            <person name="Troemel E.R."/>
        </authorList>
    </citation>
    <scope>NUCLEOTIDE SEQUENCE [LARGE SCALE GENOMIC DNA]</scope>
    <source>
        <strain evidence="2 3">JUm2807</strain>
    </source>
</reference>
<dbReference type="Proteomes" id="UP000185944">
    <property type="component" value="Unassembled WGS sequence"/>
</dbReference>
<dbReference type="GO" id="GO:0030148">
    <property type="term" value="P:sphingolipid biosynthetic process"/>
    <property type="evidence" value="ECO:0007669"/>
    <property type="project" value="TreeGrafter"/>
</dbReference>
<dbReference type="SUPFAM" id="SSF51735">
    <property type="entry name" value="NAD(P)-binding Rossmann-fold domains"/>
    <property type="match status" value="1"/>
</dbReference>
<dbReference type="PANTHER" id="PTHR43550">
    <property type="entry name" value="3-KETODIHYDROSPHINGOSINE REDUCTASE"/>
    <property type="match status" value="1"/>
</dbReference>
<dbReference type="AlphaFoldDB" id="A0A177EBZ4"/>
<dbReference type="GeneID" id="93646940"/>
<dbReference type="Gene3D" id="3.40.50.720">
    <property type="entry name" value="NAD(P)-binding Rossmann-like Domain"/>
    <property type="match status" value="1"/>
</dbReference>
<keyword evidence="3" id="KW-1185">Reference proteome</keyword>
<dbReference type="PRINTS" id="PR00081">
    <property type="entry name" value="GDHRDH"/>
</dbReference>
<dbReference type="EMBL" id="LTDL01000040">
    <property type="protein sequence ID" value="OAG29457.1"/>
    <property type="molecule type" value="Genomic_DNA"/>
</dbReference>
<organism evidence="2 3">
    <name type="scientific">Nematocida displodere</name>
    <dbReference type="NCBI Taxonomy" id="1805483"/>
    <lineage>
        <taxon>Eukaryota</taxon>
        <taxon>Fungi</taxon>
        <taxon>Fungi incertae sedis</taxon>
        <taxon>Microsporidia</taxon>
        <taxon>Nematocida</taxon>
    </lineage>
</organism>
<proteinExistence type="predicted"/>